<sequence>MQGAKRVAAARGELPLPVGLVYGIDGQIVLDADEQVRQAVAGRRTGGGCRQHRARPLRSEPARPRRVRLAYRIYAVDHG</sequence>
<proteinExistence type="predicted"/>
<dbReference type="Proteomes" id="UP000631312">
    <property type="component" value="Unassembled WGS sequence"/>
</dbReference>
<comment type="caution">
    <text evidence="1">The sequence shown here is derived from an EMBL/GenBank/DDBJ whole genome shotgun (WGS) entry which is preliminary data.</text>
</comment>
<keyword evidence="2" id="KW-1185">Reference proteome</keyword>
<dbReference type="EMBL" id="BOMP01000174">
    <property type="protein sequence ID" value="GIE45801.1"/>
    <property type="molecule type" value="Genomic_DNA"/>
</dbReference>
<reference evidence="1 2" key="1">
    <citation type="submission" date="2021-01" db="EMBL/GenBank/DDBJ databases">
        <title>Whole genome shotgun sequence of Actinoplanes lobatus NBRC 12513.</title>
        <authorList>
            <person name="Komaki H."/>
            <person name="Tamura T."/>
        </authorList>
    </citation>
    <scope>NUCLEOTIDE SEQUENCE [LARGE SCALE GENOMIC DNA]</scope>
    <source>
        <strain evidence="1 2">NBRC 12513</strain>
    </source>
</reference>
<protein>
    <submittedName>
        <fullName evidence="1">Uncharacterized protein</fullName>
    </submittedName>
</protein>
<evidence type="ECO:0000313" key="2">
    <source>
        <dbReference type="Proteomes" id="UP000631312"/>
    </source>
</evidence>
<gene>
    <name evidence="1" type="ORF">Alo02nite_86990</name>
</gene>
<evidence type="ECO:0000313" key="1">
    <source>
        <dbReference type="EMBL" id="GIE45801.1"/>
    </source>
</evidence>
<organism evidence="1 2">
    <name type="scientific">Actinoplanes lobatus</name>
    <dbReference type="NCBI Taxonomy" id="113568"/>
    <lineage>
        <taxon>Bacteria</taxon>
        <taxon>Bacillati</taxon>
        <taxon>Actinomycetota</taxon>
        <taxon>Actinomycetes</taxon>
        <taxon>Micromonosporales</taxon>
        <taxon>Micromonosporaceae</taxon>
        <taxon>Actinoplanes</taxon>
    </lineage>
</organism>
<accession>A0ABQ4AXP2</accession>
<name>A0ABQ4AXP2_9ACTN</name>